<dbReference type="AlphaFoldDB" id="A0A9J5XCZ9"/>
<feature type="compositionally biased region" description="Basic and acidic residues" evidence="1">
    <location>
        <begin position="1"/>
        <end position="13"/>
    </location>
</feature>
<dbReference type="EMBL" id="JACXVP010000009">
    <property type="protein sequence ID" value="KAG5585509.1"/>
    <property type="molecule type" value="Genomic_DNA"/>
</dbReference>
<name>A0A9J5XCZ9_SOLCO</name>
<comment type="caution">
    <text evidence="2">The sequence shown here is derived from an EMBL/GenBank/DDBJ whole genome shotgun (WGS) entry which is preliminary data.</text>
</comment>
<gene>
    <name evidence="2" type="ORF">H5410_045943</name>
</gene>
<feature type="region of interest" description="Disordered" evidence="1">
    <location>
        <begin position="1"/>
        <end position="29"/>
    </location>
</feature>
<evidence type="ECO:0000256" key="1">
    <source>
        <dbReference type="SAM" id="MobiDB-lite"/>
    </source>
</evidence>
<protein>
    <submittedName>
        <fullName evidence="2">Uncharacterized protein</fullName>
    </submittedName>
</protein>
<organism evidence="2 3">
    <name type="scientific">Solanum commersonii</name>
    <name type="common">Commerson's wild potato</name>
    <name type="synonym">Commerson's nightshade</name>
    <dbReference type="NCBI Taxonomy" id="4109"/>
    <lineage>
        <taxon>Eukaryota</taxon>
        <taxon>Viridiplantae</taxon>
        <taxon>Streptophyta</taxon>
        <taxon>Embryophyta</taxon>
        <taxon>Tracheophyta</taxon>
        <taxon>Spermatophyta</taxon>
        <taxon>Magnoliopsida</taxon>
        <taxon>eudicotyledons</taxon>
        <taxon>Gunneridae</taxon>
        <taxon>Pentapetalae</taxon>
        <taxon>asterids</taxon>
        <taxon>lamiids</taxon>
        <taxon>Solanales</taxon>
        <taxon>Solanaceae</taxon>
        <taxon>Solanoideae</taxon>
        <taxon>Solaneae</taxon>
        <taxon>Solanum</taxon>
    </lineage>
</organism>
<reference evidence="2 3" key="1">
    <citation type="submission" date="2020-09" db="EMBL/GenBank/DDBJ databases">
        <title>De no assembly of potato wild relative species, Solanum commersonii.</title>
        <authorList>
            <person name="Cho K."/>
        </authorList>
    </citation>
    <scope>NUCLEOTIDE SEQUENCE [LARGE SCALE GENOMIC DNA]</scope>
    <source>
        <strain evidence="2">LZ3.2</strain>
        <tissue evidence="2">Leaf</tissue>
    </source>
</reference>
<sequence>MEHEEVARNEEIAWSKGPEFNDVEGETITNPTVKENIRNFYLNLNKESKNSRHDFNLHETLGITNVEKERLQRQFEEEEVLNVIKLCASDKAPGPVGHPMCFY</sequence>
<proteinExistence type="predicted"/>
<accession>A0A9J5XCZ9</accession>
<keyword evidence="3" id="KW-1185">Reference proteome</keyword>
<evidence type="ECO:0000313" key="3">
    <source>
        <dbReference type="Proteomes" id="UP000824120"/>
    </source>
</evidence>
<evidence type="ECO:0000313" key="2">
    <source>
        <dbReference type="EMBL" id="KAG5585509.1"/>
    </source>
</evidence>
<dbReference type="Proteomes" id="UP000824120">
    <property type="component" value="Chromosome 9"/>
</dbReference>